<dbReference type="PIRSF" id="PIRSF000310">
    <property type="entry name" value="NiFe_hyd_ssu"/>
    <property type="match status" value="1"/>
</dbReference>
<evidence type="ECO:0000256" key="4">
    <source>
        <dbReference type="ARBA" id="ARBA00006605"/>
    </source>
</evidence>
<protein>
    <submittedName>
        <fullName evidence="17">Ferredoxin hydrogenase</fullName>
        <ecNumber evidence="17">1.12.7.2</ecNumber>
    </submittedName>
    <submittedName>
        <fullName evidence="18">Hydrogenase-1 small chain</fullName>
    </submittedName>
</protein>
<dbReference type="PRINTS" id="PR00614">
    <property type="entry name" value="NIHGNASESMLL"/>
</dbReference>
<dbReference type="NCBIfam" id="TIGR00391">
    <property type="entry name" value="hydA"/>
    <property type="match status" value="1"/>
</dbReference>
<keyword evidence="9 17" id="KW-0560">Oxidoreductase</keyword>
<dbReference type="GO" id="GO:0009375">
    <property type="term" value="C:ferredoxin hydrogenase complex"/>
    <property type="evidence" value="ECO:0007669"/>
    <property type="project" value="InterPro"/>
</dbReference>
<dbReference type="GO" id="GO:0044569">
    <property type="term" value="C:[Ni-Fe] hydrogenase complex"/>
    <property type="evidence" value="ECO:0007669"/>
    <property type="project" value="TreeGrafter"/>
</dbReference>
<dbReference type="Proteomes" id="UP001071230">
    <property type="component" value="Unassembled WGS sequence"/>
</dbReference>
<dbReference type="Pfam" id="PF01058">
    <property type="entry name" value="Oxidored_q6"/>
    <property type="match status" value="1"/>
</dbReference>
<feature type="binding site" evidence="13">
    <location>
        <position position="62"/>
    </location>
    <ligand>
        <name>[4Fe-4S] cluster</name>
        <dbReference type="ChEBI" id="CHEBI:49883"/>
        <label>1</label>
    </ligand>
</feature>
<sequence>MDFQSRLERKGLNRREFLKAVAAATAALGLPAIYEPRIAEAVEKAAAKPPVIWLEGQDCTGCTESVLASFDPGPAEIVLDLLSVRYHETIMAASGTVAESWLEDNIKQGGYLLVVEGSIPTADDRFLTIGGRPFRQIVEEAAAKAGAIVAVGACACFGGIPAAGPTGAKGVQDVVKNKPVINLPGCPVKPTWVLGTVLQYLVFKKVPQLDGNKRPLAYFGTLLHDNCPRRGHFEQSQFLTDWNDPSQKDYCLLLKGCKGPKTYTDCAQSWWNDGVNFCINASSPCAGCTQPEFYAAGPLDHRAGFAPLYVRTDTMSLPGVGGVSPGTVGKVIAGAAVVGAGVHLIGNAATGRLKQEKQEKPGKPDKPEKGRRN</sequence>
<evidence type="ECO:0000256" key="3">
    <source>
        <dbReference type="ARBA" id="ARBA00004196"/>
    </source>
</evidence>
<feature type="binding site" evidence="13">
    <location>
        <position position="251"/>
    </location>
    <ligand>
        <name>[4Fe-4S] cluster</name>
        <dbReference type="ChEBI" id="CHEBI:49883"/>
        <label>2</label>
    </ligand>
</feature>
<dbReference type="PROSITE" id="PS51318">
    <property type="entry name" value="TAT"/>
    <property type="match status" value="1"/>
</dbReference>
<dbReference type="InterPro" id="IPR037148">
    <property type="entry name" value="NiFe-Hase_small_C_sf"/>
</dbReference>
<feature type="binding site" evidence="13">
    <location>
        <position position="186"/>
    </location>
    <ligand>
        <name>[4Fe-4S] cluster</name>
        <dbReference type="ChEBI" id="CHEBI:49883"/>
        <label>1</label>
    </ligand>
</feature>
<feature type="domain" description="NADH:ubiquinone oxidoreductase-like 20kDa subunit" evidence="15">
    <location>
        <begin position="59"/>
        <end position="199"/>
    </location>
</feature>
<dbReference type="PANTHER" id="PTHR30013:SF7">
    <property type="entry name" value="HYDROGENASE-2 SMALL CHAIN"/>
    <property type="match status" value="1"/>
</dbReference>
<evidence type="ECO:0000313" key="17">
    <source>
        <dbReference type="EMBL" id="CAA7600182.1"/>
    </source>
</evidence>
<dbReference type="EMBL" id="LR746496">
    <property type="protein sequence ID" value="CAA7600182.1"/>
    <property type="molecule type" value="Genomic_DNA"/>
</dbReference>
<dbReference type="EC" id="1.12.7.2" evidence="17"/>
<reference evidence="17" key="2">
    <citation type="submission" date="2020-01" db="EMBL/GenBank/DDBJ databases">
        <authorList>
            <person name="Hornung B."/>
        </authorList>
    </citation>
    <scope>NUCLEOTIDE SEQUENCE</scope>
    <source>
        <strain evidence="17">PacBioINE</strain>
    </source>
</reference>
<keyword evidence="8" id="KW-0732">Signal</keyword>
<feature type="compositionally biased region" description="Basic and acidic residues" evidence="14">
    <location>
        <begin position="353"/>
        <end position="373"/>
    </location>
</feature>
<dbReference type="KEGG" id="aacx:DEACI_0834"/>
<keyword evidence="7 13" id="KW-0479">Metal-binding</keyword>
<keyword evidence="11 13" id="KW-0411">Iron-sulfur</keyword>
<dbReference type="GO" id="GO:0030313">
    <property type="term" value="C:cell envelope"/>
    <property type="evidence" value="ECO:0007669"/>
    <property type="project" value="UniProtKB-SubCell"/>
</dbReference>
<feature type="binding site" evidence="13">
    <location>
        <position position="154"/>
    </location>
    <ligand>
        <name>[4Fe-4S] cluster</name>
        <dbReference type="ChEBI" id="CHEBI:49883"/>
        <label>1</label>
    </ligand>
</feature>
<evidence type="ECO:0000256" key="13">
    <source>
        <dbReference type="PIRSR" id="PIRSR000310-1"/>
    </source>
</evidence>
<dbReference type="GO" id="GO:0009061">
    <property type="term" value="P:anaerobic respiration"/>
    <property type="evidence" value="ECO:0007669"/>
    <property type="project" value="TreeGrafter"/>
</dbReference>
<feature type="domain" description="Cytochrome-c3 hydrogenase C-terminal" evidence="16">
    <location>
        <begin position="219"/>
        <end position="295"/>
    </location>
</feature>
<dbReference type="InterPro" id="IPR006311">
    <property type="entry name" value="TAT_signal"/>
</dbReference>
<evidence type="ECO:0000256" key="8">
    <source>
        <dbReference type="ARBA" id="ARBA00022729"/>
    </source>
</evidence>
<dbReference type="GO" id="GO:0008901">
    <property type="term" value="F:ferredoxin hydrogenase activity"/>
    <property type="evidence" value="ECO:0007669"/>
    <property type="project" value="UniProtKB-EC"/>
</dbReference>
<reference evidence="18" key="1">
    <citation type="submission" date="2014-11" db="EMBL/GenBank/DDBJ databases">
        <authorList>
            <person name="Hornung B.V."/>
        </authorList>
    </citation>
    <scope>NUCLEOTIDE SEQUENCE</scope>
    <source>
        <strain evidence="18">INE</strain>
    </source>
</reference>
<dbReference type="GO" id="GO:0009055">
    <property type="term" value="F:electron transfer activity"/>
    <property type="evidence" value="ECO:0007669"/>
    <property type="project" value="TreeGrafter"/>
</dbReference>
<dbReference type="Gene3D" id="4.10.480.10">
    <property type="entry name" value="Cytochrome-c3 hydrogenase, C-terminal domain"/>
    <property type="match status" value="1"/>
</dbReference>
<feature type="binding site" evidence="13">
    <location>
        <position position="59"/>
    </location>
    <ligand>
        <name>[4Fe-4S] cluster</name>
        <dbReference type="ChEBI" id="CHEBI:49883"/>
        <label>1</label>
    </ligand>
</feature>
<name>A0A8S0WEJ3_9FIRM</name>
<keyword evidence="6 13" id="KW-0004">4Fe-4S</keyword>
<dbReference type="Pfam" id="PF14720">
    <property type="entry name" value="NiFe_hyd_SSU_C"/>
    <property type="match status" value="1"/>
</dbReference>
<keyword evidence="19" id="KW-1185">Reference proteome</keyword>
<evidence type="ECO:0000256" key="14">
    <source>
        <dbReference type="SAM" id="MobiDB-lite"/>
    </source>
</evidence>
<comment type="cofactor">
    <cofactor evidence="2">
        <name>[4Fe-4S] cluster</name>
        <dbReference type="ChEBI" id="CHEBI:49883"/>
    </cofactor>
</comment>
<gene>
    <name evidence="17" type="ORF">DEACI_0834</name>
    <name evidence="18" type="ORF">DEACI_4045</name>
</gene>
<proteinExistence type="inferred from homology"/>
<dbReference type="NCBIfam" id="TIGR01409">
    <property type="entry name" value="TAT_signal_seq"/>
    <property type="match status" value="1"/>
</dbReference>
<feature type="binding site" evidence="13">
    <location>
        <position position="285"/>
    </location>
    <ligand>
        <name>[3Fe-4S] cluster</name>
        <dbReference type="ChEBI" id="CHEBI:21137"/>
    </ligand>
</feature>
<dbReference type="InterPro" id="IPR027394">
    <property type="entry name" value="Cytochrome-c3_hydrogenase_C"/>
</dbReference>
<dbReference type="PANTHER" id="PTHR30013">
    <property type="entry name" value="NIFE / NIFESE HYDROGENASE SMALL SUBUNIT FAMILY MEMBER"/>
    <property type="match status" value="1"/>
</dbReference>
<evidence type="ECO:0000313" key="19">
    <source>
        <dbReference type="Proteomes" id="UP001071230"/>
    </source>
</evidence>
<keyword evidence="10 13" id="KW-0408">Iron</keyword>
<comment type="subcellular location">
    <subcellularLocation>
        <location evidence="3">Cell envelope</location>
    </subcellularLocation>
</comment>
<evidence type="ECO:0000256" key="12">
    <source>
        <dbReference type="ARBA" id="ARBA00023291"/>
    </source>
</evidence>
<dbReference type="Gene3D" id="3.40.50.700">
    <property type="entry name" value="NADH:ubiquinone oxidoreductase-like, 20kDa subunit"/>
    <property type="match status" value="1"/>
</dbReference>
<organism evidence="17">
    <name type="scientific">Acididesulfobacillus acetoxydans</name>
    <dbReference type="NCBI Taxonomy" id="1561005"/>
    <lineage>
        <taxon>Bacteria</taxon>
        <taxon>Bacillati</taxon>
        <taxon>Bacillota</taxon>
        <taxon>Clostridia</taxon>
        <taxon>Eubacteriales</taxon>
        <taxon>Peptococcaceae</taxon>
        <taxon>Acididesulfobacillus</taxon>
    </lineage>
</organism>
<accession>A0A8S0WEJ3</accession>
<feature type="binding site" evidence="13">
    <location>
        <position position="224"/>
    </location>
    <ligand>
        <name>[4Fe-4S] cluster</name>
        <dbReference type="ChEBI" id="CHEBI:49883"/>
        <label>2</label>
    </ligand>
</feature>
<dbReference type="InterPro" id="IPR001821">
    <property type="entry name" value="NiFe_hydrogenase_ssu"/>
</dbReference>
<dbReference type="SUPFAM" id="SSF56770">
    <property type="entry name" value="HydA/Nqo6-like"/>
    <property type="match status" value="1"/>
</dbReference>
<feature type="region of interest" description="Disordered" evidence="14">
    <location>
        <begin position="349"/>
        <end position="373"/>
    </location>
</feature>
<comment type="similarity">
    <text evidence="4">Belongs to the [NiFe]/[NiFeSe] hydrogenase small subunit family.</text>
</comment>
<evidence type="ECO:0000256" key="2">
    <source>
        <dbReference type="ARBA" id="ARBA00001966"/>
    </source>
</evidence>
<evidence type="ECO:0000256" key="7">
    <source>
        <dbReference type="ARBA" id="ARBA00022723"/>
    </source>
</evidence>
<evidence type="ECO:0000256" key="10">
    <source>
        <dbReference type="ARBA" id="ARBA00023004"/>
    </source>
</evidence>
<dbReference type="GO" id="GO:0051539">
    <property type="term" value="F:4 iron, 4 sulfur cluster binding"/>
    <property type="evidence" value="ECO:0007669"/>
    <property type="project" value="UniProtKB-KW"/>
</dbReference>
<evidence type="ECO:0000256" key="9">
    <source>
        <dbReference type="ARBA" id="ARBA00023002"/>
    </source>
</evidence>
<evidence type="ECO:0000256" key="5">
    <source>
        <dbReference type="ARBA" id="ARBA00011771"/>
    </source>
</evidence>
<dbReference type="EMBL" id="CDGJ01000134">
    <property type="protein sequence ID" value="CEJ09560.1"/>
    <property type="molecule type" value="Genomic_DNA"/>
</dbReference>
<evidence type="ECO:0000313" key="18">
    <source>
        <dbReference type="EMBL" id="CEJ09560.1"/>
    </source>
</evidence>
<comment type="subunit">
    <text evidence="5">Heterodimer of a large and a small subunit.</text>
</comment>
<evidence type="ECO:0000256" key="6">
    <source>
        <dbReference type="ARBA" id="ARBA00022485"/>
    </source>
</evidence>
<dbReference type="AlphaFoldDB" id="A0A8S0WEJ3"/>
<dbReference type="InterPro" id="IPR019546">
    <property type="entry name" value="TAT_signal_bac_arc"/>
</dbReference>
<feature type="binding site" evidence="13">
    <location>
        <position position="266"/>
    </location>
    <ligand>
        <name>[3Fe-4S] cluster</name>
        <dbReference type="ChEBI" id="CHEBI:21137"/>
    </ligand>
</feature>
<evidence type="ECO:0000259" key="15">
    <source>
        <dbReference type="Pfam" id="PF01058"/>
    </source>
</evidence>
<dbReference type="Proteomes" id="UP000836597">
    <property type="component" value="Chromosome"/>
</dbReference>
<dbReference type="GO" id="GO:0051538">
    <property type="term" value="F:3 iron, 4 sulfur cluster binding"/>
    <property type="evidence" value="ECO:0007669"/>
    <property type="project" value="UniProtKB-KW"/>
</dbReference>
<dbReference type="GO" id="GO:0046872">
    <property type="term" value="F:metal ion binding"/>
    <property type="evidence" value="ECO:0007669"/>
    <property type="project" value="UniProtKB-KW"/>
</dbReference>
<evidence type="ECO:0000256" key="1">
    <source>
        <dbReference type="ARBA" id="ARBA00001927"/>
    </source>
</evidence>
<feature type="binding site" evidence="13">
    <location>
        <position position="288"/>
    </location>
    <ligand>
        <name>[3Fe-4S] cluster</name>
        <dbReference type="ChEBI" id="CHEBI:21137"/>
    </ligand>
</feature>
<evidence type="ECO:0000256" key="11">
    <source>
        <dbReference type="ARBA" id="ARBA00023014"/>
    </source>
</evidence>
<dbReference type="InterPro" id="IPR037024">
    <property type="entry name" value="NiFe_Hase_small_N_sf"/>
</dbReference>
<evidence type="ECO:0000259" key="16">
    <source>
        <dbReference type="Pfam" id="PF14720"/>
    </source>
</evidence>
<feature type="binding site" evidence="13">
    <location>
        <position position="257"/>
    </location>
    <ligand>
        <name>[4Fe-4S] cluster</name>
        <dbReference type="ChEBI" id="CHEBI:49883"/>
        <label>2</label>
    </ligand>
</feature>
<keyword evidence="12 13" id="KW-0003">3Fe-4S</keyword>
<dbReference type="GO" id="GO:0016020">
    <property type="term" value="C:membrane"/>
    <property type="evidence" value="ECO:0007669"/>
    <property type="project" value="TreeGrafter"/>
</dbReference>
<dbReference type="InterPro" id="IPR006137">
    <property type="entry name" value="NADH_UbQ_OxRdtase-like_20kDa"/>
</dbReference>
<dbReference type="RefSeq" id="WP_240983890.1">
    <property type="nucleotide sequence ID" value="NZ_CDGJ01000134.1"/>
</dbReference>
<comment type="cofactor">
    <cofactor evidence="1">
        <name>[3Fe-4S] cluster</name>
        <dbReference type="ChEBI" id="CHEBI:21137"/>
    </cofactor>
</comment>
<feature type="binding site" evidence="13">
    <location>
        <position position="227"/>
    </location>
    <ligand>
        <name>[4Fe-4S] cluster</name>
        <dbReference type="ChEBI" id="CHEBI:49883"/>
        <label>2</label>
    </ligand>
</feature>